<evidence type="ECO:0000313" key="10">
    <source>
        <dbReference type="Proteomes" id="UP000664293"/>
    </source>
</evidence>
<dbReference type="GO" id="GO:0008483">
    <property type="term" value="F:transaminase activity"/>
    <property type="evidence" value="ECO:0007669"/>
    <property type="project" value="UniProtKB-KW"/>
</dbReference>
<evidence type="ECO:0000256" key="6">
    <source>
        <dbReference type="ARBA" id="ARBA00022898"/>
    </source>
</evidence>
<comment type="cofactor">
    <cofactor evidence="1 7">
        <name>pyridoxal 5'-phosphate</name>
        <dbReference type="ChEBI" id="CHEBI:597326"/>
    </cofactor>
</comment>
<keyword evidence="4 7" id="KW-0032">Aminotransferase</keyword>
<dbReference type="EMBL" id="JAEKJR010000002">
    <property type="protein sequence ID" value="MBN8431351.1"/>
    <property type="molecule type" value="Genomic_DNA"/>
</dbReference>
<evidence type="ECO:0000313" key="9">
    <source>
        <dbReference type="EMBL" id="MBN8431351.1"/>
    </source>
</evidence>
<evidence type="ECO:0000256" key="4">
    <source>
        <dbReference type="ARBA" id="ARBA00022576"/>
    </source>
</evidence>
<dbReference type="CDD" id="cd00609">
    <property type="entry name" value="AAT_like"/>
    <property type="match status" value="1"/>
</dbReference>
<evidence type="ECO:0000256" key="2">
    <source>
        <dbReference type="ARBA" id="ARBA00007441"/>
    </source>
</evidence>
<dbReference type="PROSITE" id="PS00105">
    <property type="entry name" value="AA_TRANSFER_CLASS_1"/>
    <property type="match status" value="1"/>
</dbReference>
<keyword evidence="6" id="KW-0663">Pyridoxal phosphate</keyword>
<dbReference type="Gene3D" id="3.40.640.10">
    <property type="entry name" value="Type I PLP-dependent aspartate aminotransferase-like (Major domain)"/>
    <property type="match status" value="1"/>
</dbReference>
<proteinExistence type="inferred from homology"/>
<keyword evidence="10" id="KW-1185">Reference proteome</keyword>
<dbReference type="SUPFAM" id="SSF53383">
    <property type="entry name" value="PLP-dependent transferases"/>
    <property type="match status" value="1"/>
</dbReference>
<evidence type="ECO:0000256" key="7">
    <source>
        <dbReference type="RuleBase" id="RU000481"/>
    </source>
</evidence>
<dbReference type="PANTHER" id="PTHR11879">
    <property type="entry name" value="ASPARTATE AMINOTRANSFERASE"/>
    <property type="match status" value="1"/>
</dbReference>
<evidence type="ECO:0000259" key="8">
    <source>
        <dbReference type="Pfam" id="PF00155"/>
    </source>
</evidence>
<evidence type="ECO:0000256" key="3">
    <source>
        <dbReference type="ARBA" id="ARBA00011738"/>
    </source>
</evidence>
<keyword evidence="5 7" id="KW-0808">Transferase</keyword>
<dbReference type="InterPro" id="IPR004838">
    <property type="entry name" value="NHTrfase_class1_PyrdxlP-BS"/>
</dbReference>
<dbReference type="NCBIfam" id="NF006719">
    <property type="entry name" value="PRK09257.1"/>
    <property type="match status" value="1"/>
</dbReference>
<dbReference type="PRINTS" id="PR00799">
    <property type="entry name" value="TRANSAMINASE"/>
</dbReference>
<gene>
    <name evidence="9" type="ORF">JF535_10865</name>
</gene>
<dbReference type="InterPro" id="IPR000796">
    <property type="entry name" value="Asp_trans"/>
</dbReference>
<dbReference type="InterPro" id="IPR015422">
    <property type="entry name" value="PyrdxlP-dep_Trfase_small"/>
</dbReference>
<dbReference type="PANTHER" id="PTHR11879:SF22">
    <property type="entry name" value="ASPARTATE AMINOTRANSFERASE, MITOCHONDRIAL"/>
    <property type="match status" value="1"/>
</dbReference>
<comment type="caution">
    <text evidence="9">The sequence shown here is derived from an EMBL/GenBank/DDBJ whole genome shotgun (WGS) entry which is preliminary data.</text>
</comment>
<sequence length="399" mass="43186">MFDHLKSLPADPILGLLATYRADDNPNKIDLGVGVYKDEAGHTPVLQAVKEAETRLLRSEETKAYVGPAGTPGFNNAMQELVLGAGHPALVGNRVRSAQTPGGCGALRVLAEFSDRAKTGATIWVSDPTWANHVPLLGNAGLEIKSYPYYDRATSSLQFDAMVETLKQVGEGDLVLFHACCHNPCGADLTREQWQVLAEMAQKQGFTPFIDMAYQGFGDSLEADAYGLRLMAESVPEMLVAASCSKNFGLYRERVGLAMVIYSDAAAADRGQSQLLNVVRGNYSMPPNHGGAIVESILTDAGLRANWEAELTEMRERINSLRSGVVESLRDAGAAGDFSFIEKQKGMFSFLGITPEQVHKLQQDYSIYMVDSSRISIAGLSQSNMAYFCKSVAEVLDAG</sequence>
<name>A0ABS3E7T7_9GAMM</name>
<feature type="domain" description="Aminotransferase class I/classII large" evidence="8">
    <location>
        <begin position="27"/>
        <end position="391"/>
    </location>
</feature>
<evidence type="ECO:0000256" key="1">
    <source>
        <dbReference type="ARBA" id="ARBA00001933"/>
    </source>
</evidence>
<dbReference type="InterPro" id="IPR015421">
    <property type="entry name" value="PyrdxlP-dep_Trfase_major"/>
</dbReference>
<evidence type="ECO:0000256" key="5">
    <source>
        <dbReference type="ARBA" id="ARBA00022679"/>
    </source>
</evidence>
<dbReference type="InterPro" id="IPR004839">
    <property type="entry name" value="Aminotransferase_I/II_large"/>
</dbReference>
<dbReference type="Proteomes" id="UP000664293">
    <property type="component" value="Unassembled WGS sequence"/>
</dbReference>
<comment type="similarity">
    <text evidence="2 7">Belongs to the class-I pyridoxal-phosphate-dependent aminotransferase family.</text>
</comment>
<dbReference type="Gene3D" id="3.90.1150.10">
    <property type="entry name" value="Aspartate Aminotransferase, domain 1"/>
    <property type="match status" value="1"/>
</dbReference>
<dbReference type="Pfam" id="PF00155">
    <property type="entry name" value="Aminotran_1_2"/>
    <property type="match status" value="1"/>
</dbReference>
<reference evidence="9 10" key="1">
    <citation type="submission" date="2020-12" db="EMBL/GenBank/DDBJ databases">
        <title>Oil enriched cultivation method for isolating marine PHA-producing bacteria.</title>
        <authorList>
            <person name="Zheng W."/>
            <person name="Yu S."/>
            <person name="Huang Y."/>
        </authorList>
    </citation>
    <scope>NUCLEOTIDE SEQUENCE [LARGE SCALE GENOMIC DNA]</scope>
    <source>
        <strain evidence="9 10">SN0-2</strain>
    </source>
</reference>
<protein>
    <recommendedName>
        <fullName evidence="7">Aminotransferase</fullName>
        <ecNumber evidence="7">2.6.1.-</ecNumber>
    </recommendedName>
</protein>
<dbReference type="EC" id="2.6.1.-" evidence="7"/>
<dbReference type="InterPro" id="IPR015424">
    <property type="entry name" value="PyrdxlP-dep_Trfase"/>
</dbReference>
<accession>A0ABS3E7T7</accession>
<dbReference type="RefSeq" id="WP_207001988.1">
    <property type="nucleotide sequence ID" value="NZ_JAEKJR010000002.1"/>
</dbReference>
<comment type="subunit">
    <text evidence="3">Homodimer.</text>
</comment>
<organism evidence="9 10">
    <name type="scientific">Microbulbifer salipaludis</name>
    <dbReference type="NCBI Taxonomy" id="187980"/>
    <lineage>
        <taxon>Bacteria</taxon>
        <taxon>Pseudomonadati</taxon>
        <taxon>Pseudomonadota</taxon>
        <taxon>Gammaproteobacteria</taxon>
        <taxon>Cellvibrionales</taxon>
        <taxon>Microbulbiferaceae</taxon>
        <taxon>Microbulbifer</taxon>
    </lineage>
</organism>